<feature type="domain" description="O-antigen ligase-related" evidence="6">
    <location>
        <begin position="200"/>
        <end position="354"/>
    </location>
</feature>
<feature type="transmembrane region" description="Helical" evidence="5">
    <location>
        <begin position="193"/>
        <end position="210"/>
    </location>
</feature>
<feature type="transmembrane region" description="Helical" evidence="5">
    <location>
        <begin position="401"/>
        <end position="417"/>
    </location>
</feature>
<evidence type="ECO:0000256" key="5">
    <source>
        <dbReference type="SAM" id="Phobius"/>
    </source>
</evidence>
<dbReference type="GO" id="GO:0016020">
    <property type="term" value="C:membrane"/>
    <property type="evidence" value="ECO:0007669"/>
    <property type="project" value="UniProtKB-SubCell"/>
</dbReference>
<organism evidence="7 8">
    <name type="scientific">Pseudomonas yamanorum</name>
    <dbReference type="NCBI Taxonomy" id="515393"/>
    <lineage>
        <taxon>Bacteria</taxon>
        <taxon>Pseudomonadati</taxon>
        <taxon>Pseudomonadota</taxon>
        <taxon>Gammaproteobacteria</taxon>
        <taxon>Pseudomonadales</taxon>
        <taxon>Pseudomonadaceae</taxon>
        <taxon>Pseudomonas</taxon>
    </lineage>
</organism>
<proteinExistence type="predicted"/>
<protein>
    <submittedName>
        <fullName evidence="7">O-antigen ligase family protein</fullName>
    </submittedName>
</protein>
<evidence type="ECO:0000256" key="4">
    <source>
        <dbReference type="ARBA" id="ARBA00023136"/>
    </source>
</evidence>
<sequence length="463" mass="51978">MLLFLSAVLLCIPLRIFVPALGVEVAPSDLLCLLILPHILIIHHKINKWLLLSILFSLISLIYIQLFLQPENIVRSIFSIAFFFKPYLIYLLGRNIGESSLHPDRFNKTLIYLLAATALAATVDAIFMKGHITIFTEFERIPGEVIYGAVFDPTFFGIKFHGSNGINGIAVFFSTAFMIFLSLGVIMKPKKSIRIISYTGMLCSLILVLGSGSRQAAFGLIVSCLCCFFAGRMTVGRMFRVALYITLAIVSSATIIAFFSDYIVELFAKILLMIDNIYSGNWDGVSSGRLGLYMIIIDDLISSPIFGTGFGGYGLFNSELGYFDNDVSTSGYTPHNQYLGAIWKMGGLAGLFYLIFLWSIVKPFFKIPQNNEFQKRFYIAMIAIIIPFFTVFNVFQDGLSSPSTGPIFLLILGYYWRHAFNLNAKSNSTMFAQPHTAFQPVNLNKKHKRYYANLSFLAPRKRL</sequence>
<evidence type="ECO:0000256" key="2">
    <source>
        <dbReference type="ARBA" id="ARBA00022692"/>
    </source>
</evidence>
<dbReference type="InterPro" id="IPR051533">
    <property type="entry name" value="WaaL-like"/>
</dbReference>
<feature type="transmembrane region" description="Helical" evidence="5">
    <location>
        <begin position="242"/>
        <end position="264"/>
    </location>
</feature>
<keyword evidence="2 5" id="KW-0812">Transmembrane</keyword>
<accession>A0A7Y8FG16</accession>
<feature type="transmembrane region" description="Helical" evidence="5">
    <location>
        <begin position="110"/>
        <end position="128"/>
    </location>
</feature>
<comment type="caution">
    <text evidence="7">The sequence shown here is derived from an EMBL/GenBank/DDBJ whole genome shotgun (WGS) entry which is preliminary data.</text>
</comment>
<dbReference type="AlphaFoldDB" id="A0A7Y8FG16"/>
<name>A0A7Y8FG16_9PSED</name>
<evidence type="ECO:0000313" key="8">
    <source>
        <dbReference type="Proteomes" id="UP000537188"/>
    </source>
</evidence>
<feature type="transmembrane region" description="Helical" evidence="5">
    <location>
        <begin position="216"/>
        <end position="235"/>
    </location>
</feature>
<comment type="subcellular location">
    <subcellularLocation>
        <location evidence="1">Membrane</location>
        <topology evidence="1">Multi-pass membrane protein</topology>
    </subcellularLocation>
</comment>
<dbReference type="GO" id="GO:0016874">
    <property type="term" value="F:ligase activity"/>
    <property type="evidence" value="ECO:0007669"/>
    <property type="project" value="UniProtKB-KW"/>
</dbReference>
<gene>
    <name evidence="7" type="ORF">HX828_20900</name>
</gene>
<feature type="transmembrane region" description="Helical" evidence="5">
    <location>
        <begin position="49"/>
        <end position="67"/>
    </location>
</feature>
<evidence type="ECO:0000259" key="6">
    <source>
        <dbReference type="Pfam" id="PF04932"/>
    </source>
</evidence>
<feature type="transmembrane region" description="Helical" evidence="5">
    <location>
        <begin position="341"/>
        <end position="365"/>
    </location>
</feature>
<evidence type="ECO:0000256" key="1">
    <source>
        <dbReference type="ARBA" id="ARBA00004141"/>
    </source>
</evidence>
<dbReference type="Proteomes" id="UP000537188">
    <property type="component" value="Unassembled WGS sequence"/>
</dbReference>
<reference evidence="7 8" key="1">
    <citation type="submission" date="2020-04" db="EMBL/GenBank/DDBJ databases">
        <title>Molecular characterization of pseudomonads from Agaricus bisporus reveal novel blotch 2 pathogens in Western Europe.</title>
        <authorList>
            <person name="Taparia T."/>
            <person name="Krijger M."/>
            <person name="Haynes E."/>
            <person name="Elpinstone J.G."/>
            <person name="Noble R."/>
            <person name="Van Der Wolf J."/>
        </authorList>
    </citation>
    <scope>NUCLEOTIDE SEQUENCE [LARGE SCALE GENOMIC DNA]</scope>
    <source>
        <strain evidence="7 8">IPO3781</strain>
    </source>
</reference>
<feature type="transmembrane region" description="Helical" evidence="5">
    <location>
        <begin position="26"/>
        <end position="42"/>
    </location>
</feature>
<dbReference type="PANTHER" id="PTHR37422">
    <property type="entry name" value="TEICHURONIC ACID BIOSYNTHESIS PROTEIN TUAE"/>
    <property type="match status" value="1"/>
</dbReference>
<dbReference type="InterPro" id="IPR007016">
    <property type="entry name" value="O-antigen_ligase-rel_domated"/>
</dbReference>
<dbReference type="Pfam" id="PF04932">
    <property type="entry name" value="Wzy_C"/>
    <property type="match status" value="1"/>
</dbReference>
<feature type="transmembrane region" description="Helical" evidence="5">
    <location>
        <begin position="165"/>
        <end position="186"/>
    </location>
</feature>
<feature type="transmembrane region" description="Helical" evidence="5">
    <location>
        <begin position="73"/>
        <end position="90"/>
    </location>
</feature>
<dbReference type="EMBL" id="JACARF010000025">
    <property type="protein sequence ID" value="NWE78021.1"/>
    <property type="molecule type" value="Genomic_DNA"/>
</dbReference>
<keyword evidence="3 5" id="KW-1133">Transmembrane helix</keyword>
<keyword evidence="4 5" id="KW-0472">Membrane</keyword>
<evidence type="ECO:0000256" key="3">
    <source>
        <dbReference type="ARBA" id="ARBA00022989"/>
    </source>
</evidence>
<evidence type="ECO:0000313" key="7">
    <source>
        <dbReference type="EMBL" id="NWE78021.1"/>
    </source>
</evidence>
<keyword evidence="7" id="KW-0436">Ligase</keyword>
<dbReference type="PANTHER" id="PTHR37422:SF13">
    <property type="entry name" value="LIPOPOLYSACCHARIDE BIOSYNTHESIS PROTEIN PA4999-RELATED"/>
    <property type="match status" value="1"/>
</dbReference>
<feature type="transmembrane region" description="Helical" evidence="5">
    <location>
        <begin position="377"/>
        <end position="395"/>
    </location>
</feature>
<dbReference type="RefSeq" id="WP_177115352.1">
    <property type="nucleotide sequence ID" value="NZ_JACARF010000025.1"/>
</dbReference>